<feature type="region of interest" description="Disordered" evidence="3">
    <location>
        <begin position="1128"/>
        <end position="1247"/>
    </location>
</feature>
<dbReference type="GO" id="GO:0005634">
    <property type="term" value="C:nucleus"/>
    <property type="evidence" value="ECO:0007669"/>
    <property type="project" value="UniProtKB-SubCell"/>
</dbReference>
<sequence length="1247" mass="133481">MEVVSKLSPLPGAAPGDAVTGGITGMLATGSQSTSGITNDLSLLYRYTTRILEIRNLATAVIDLPEALATLSSAQLESDPDEELEIAHVKPVYINAITQFLLLLREKTRGTTKVCVFDPFTLLIHPISANIHHRARSLSVSAPLSAGSGTTTEWEYCVVCFGFSGGRAMIGNLSIGNDGAQITALEKLSLEGYKSDVVSSLSCELSRNHGHSLVFLGLASGHVAVIEYFSYGVSRKHIVGIVPIEKPPLGPASRLSAKLVSKNRVVLAVGYSASNTMHSDSEGSLSAVAVHIISLKGDGRTPLRMDVALINTTPIQIFSNSQYDLAHRARNQAVPDAEIVDLAVVSNESETSHQNIYVAALANAFVDSSVTGRDAAINSLSEDIGKGALSNLFNAWILSKNSMKLTSAVLHDAVASGPAIGMKIMGAADLVDIVTSKQALFSDALADSLTGKGGIEVESASSEDYLPELTVYIDFESNLAYSDHICSALMEQRRRMDDELFIDLLLQMAGAADSNAAMVYPPKTPADARSFIRAIGSSALDDLKQRCIVYYLLLDLLAPALISQSGIYAESGNDATSQSELAARYACESFIPRHFEYLMRGYWLMDHAQTAAGISFLADPSVVADWAPKILRTAVSAGCYAEADVFLNSATALMQPRLDEQLSEAPIVMDVLLHCDFDRAFFFQRLHSASLDLRDALLTQMLVFSLSLPARRHTIDRLATLPMDAVEESALERYCTLPDATAHARDFLALHFVNRGRYAEAIRLFRQTTRLEANALPNPAQKRKSEERQAMVQNLMLLLPAAQRWVIDELDSLPSPENGTGIEQHLALTINGDRSVPLDNGPAKSQPNNVAMDLENSLRHGGKQLAVPLSASKLSRQLIPVVGANGTLQNASQTLLRVLINQMAVTRPASASRVMASPDPMRPSLLLSDDDSPMVGLDDLLATPRTKPSGVAASQTPWKTPLTSFPDRSMHVPQSPLEASHSPSARLPNAVSSTATTSKVPFSGPPTTPHTPAVSESPAIGASRLAASSPKVGHGSGDRDILAKAAAVDALQSPFLSSRNASDSSVDMGSGSLSPFAKIRQRTATMAKDQQSVPSTPKNSFAKQKATLNAESSAHRYNLRHRVGISGEDAEMEVPTTAAVDDGKEGIVASSKTNDPSSSSTTDKDKDKDKGKKKGKRAALGSQDKESRKKRSSKSRGKKVKDASKSASVVADQSSRSFERAASKAADVSPRQSSRIRKRAEQQSSKS</sequence>
<evidence type="ECO:0000259" key="4">
    <source>
        <dbReference type="Pfam" id="PF13934"/>
    </source>
</evidence>
<keyword evidence="6" id="KW-1185">Reference proteome</keyword>
<evidence type="ECO:0000256" key="1">
    <source>
        <dbReference type="ARBA" id="ARBA00004123"/>
    </source>
</evidence>
<feature type="compositionally biased region" description="Basic residues" evidence="3">
    <location>
        <begin position="1188"/>
        <end position="1199"/>
    </location>
</feature>
<feature type="compositionally biased region" description="Polar residues" evidence="3">
    <location>
        <begin position="1083"/>
        <end position="1112"/>
    </location>
</feature>
<dbReference type="InterPro" id="IPR025151">
    <property type="entry name" value="ELYS_dom"/>
</dbReference>
<accession>A0A9W7XQ61</accession>
<dbReference type="Pfam" id="PF13934">
    <property type="entry name" value="ELYS"/>
    <property type="match status" value="1"/>
</dbReference>
<keyword evidence="2" id="KW-0539">Nucleus</keyword>
<feature type="compositionally biased region" description="Polar residues" evidence="3">
    <location>
        <begin position="990"/>
        <end position="1000"/>
    </location>
</feature>
<gene>
    <name evidence="5" type="ORF">LPJ64_000844</name>
</gene>
<comment type="caution">
    <text evidence="5">The sequence shown here is derived from an EMBL/GenBank/DDBJ whole genome shotgun (WGS) entry which is preliminary data.</text>
</comment>
<proteinExistence type="predicted"/>
<evidence type="ECO:0000256" key="2">
    <source>
        <dbReference type="ARBA" id="ARBA00023242"/>
    </source>
</evidence>
<dbReference type="EMBL" id="JANBOH010000019">
    <property type="protein sequence ID" value="KAJ1647810.1"/>
    <property type="molecule type" value="Genomic_DNA"/>
</dbReference>
<evidence type="ECO:0000256" key="3">
    <source>
        <dbReference type="SAM" id="MobiDB-lite"/>
    </source>
</evidence>
<evidence type="ECO:0000313" key="5">
    <source>
        <dbReference type="EMBL" id="KAJ1647810.1"/>
    </source>
</evidence>
<dbReference type="Proteomes" id="UP001145021">
    <property type="component" value="Unassembled WGS sequence"/>
</dbReference>
<dbReference type="AlphaFoldDB" id="A0A9W7XQ61"/>
<feature type="region of interest" description="Disordered" evidence="3">
    <location>
        <begin position="1083"/>
        <end position="1115"/>
    </location>
</feature>
<protein>
    <recommendedName>
        <fullName evidence="4">ELYS-like domain-containing protein</fullName>
    </recommendedName>
</protein>
<organism evidence="5 6">
    <name type="scientific">Coemansia asiatica</name>
    <dbReference type="NCBI Taxonomy" id="1052880"/>
    <lineage>
        <taxon>Eukaryota</taxon>
        <taxon>Fungi</taxon>
        <taxon>Fungi incertae sedis</taxon>
        <taxon>Zoopagomycota</taxon>
        <taxon>Kickxellomycotina</taxon>
        <taxon>Kickxellomycetes</taxon>
        <taxon>Kickxellales</taxon>
        <taxon>Kickxellaceae</taxon>
        <taxon>Coemansia</taxon>
    </lineage>
</organism>
<feature type="compositionally biased region" description="Polar residues" evidence="3">
    <location>
        <begin position="952"/>
        <end position="963"/>
    </location>
</feature>
<feature type="region of interest" description="Disordered" evidence="3">
    <location>
        <begin position="911"/>
        <end position="1017"/>
    </location>
</feature>
<feature type="domain" description="ELYS-like" evidence="4">
    <location>
        <begin position="500"/>
        <end position="736"/>
    </location>
</feature>
<comment type="subcellular location">
    <subcellularLocation>
        <location evidence="1">Nucleus</location>
    </subcellularLocation>
</comment>
<name>A0A9W7XQ61_9FUNG</name>
<feature type="compositionally biased region" description="Low complexity" evidence="3">
    <location>
        <begin position="1150"/>
        <end position="1161"/>
    </location>
</feature>
<reference evidence="5" key="1">
    <citation type="submission" date="2022-07" db="EMBL/GenBank/DDBJ databases">
        <title>Phylogenomic reconstructions and comparative analyses of Kickxellomycotina fungi.</title>
        <authorList>
            <person name="Reynolds N.K."/>
            <person name="Stajich J.E."/>
            <person name="Barry K."/>
            <person name="Grigoriev I.V."/>
            <person name="Crous P."/>
            <person name="Smith M.E."/>
        </authorList>
    </citation>
    <scope>NUCLEOTIDE SEQUENCE</scope>
    <source>
        <strain evidence="5">NBRC 105413</strain>
    </source>
</reference>
<evidence type="ECO:0000313" key="6">
    <source>
        <dbReference type="Proteomes" id="UP001145021"/>
    </source>
</evidence>